<keyword evidence="2" id="KW-1185">Reference proteome</keyword>
<dbReference type="SUPFAM" id="SSF56219">
    <property type="entry name" value="DNase I-like"/>
    <property type="match status" value="1"/>
</dbReference>
<protein>
    <submittedName>
        <fullName evidence="1">Uncharacterized protein</fullName>
    </submittedName>
</protein>
<sequence length="155" mass="17991">LSLTFNSLSLTFDINNQLIHTDEYDAYIKLTPNLFLENNLNTSDEQNEGNVNFAYYHLNKLLQTLQNKPDGKLTLFHTNIRSVNKNIDELYCLIKLTGTFDIIGLSELWEPETNKHERIYSLPGYHDLEHLQGRTQNSGCGIFIKDSIRYKSYQS</sequence>
<dbReference type="Proteomes" id="UP000594262">
    <property type="component" value="Unplaced"/>
</dbReference>
<accession>A0A7M6DRL8</accession>
<dbReference type="Gene3D" id="3.60.10.10">
    <property type="entry name" value="Endonuclease/exonuclease/phosphatase"/>
    <property type="match status" value="1"/>
</dbReference>
<evidence type="ECO:0000313" key="2">
    <source>
        <dbReference type="Proteomes" id="UP000594262"/>
    </source>
</evidence>
<dbReference type="OrthoDB" id="5986507at2759"/>
<organism evidence="1 2">
    <name type="scientific">Clytia hemisphaerica</name>
    <dbReference type="NCBI Taxonomy" id="252671"/>
    <lineage>
        <taxon>Eukaryota</taxon>
        <taxon>Metazoa</taxon>
        <taxon>Cnidaria</taxon>
        <taxon>Hydrozoa</taxon>
        <taxon>Hydroidolina</taxon>
        <taxon>Leptothecata</taxon>
        <taxon>Obeliida</taxon>
        <taxon>Clytiidae</taxon>
        <taxon>Clytia</taxon>
    </lineage>
</organism>
<dbReference type="EnsemblMetazoa" id="CLYHEMT024680.1">
    <property type="protein sequence ID" value="CLYHEMP024680.1"/>
    <property type="gene ID" value="CLYHEMG024680"/>
</dbReference>
<evidence type="ECO:0000313" key="1">
    <source>
        <dbReference type="EnsemblMetazoa" id="CLYHEMP024680.1"/>
    </source>
</evidence>
<proteinExistence type="predicted"/>
<name>A0A7M6DRL8_9CNID</name>
<reference evidence="1" key="1">
    <citation type="submission" date="2021-01" db="UniProtKB">
        <authorList>
            <consortium name="EnsemblMetazoa"/>
        </authorList>
    </citation>
    <scope>IDENTIFICATION</scope>
</reference>
<dbReference type="AlphaFoldDB" id="A0A7M6DRL8"/>
<dbReference type="InterPro" id="IPR036691">
    <property type="entry name" value="Endo/exonu/phosph_ase_sf"/>
</dbReference>